<dbReference type="GO" id="GO:0000278">
    <property type="term" value="P:mitotic cell cycle"/>
    <property type="evidence" value="ECO:0007669"/>
    <property type="project" value="TreeGrafter"/>
</dbReference>
<feature type="region of interest" description="Disordered" evidence="6">
    <location>
        <begin position="307"/>
        <end position="350"/>
    </location>
</feature>
<reference evidence="9" key="1">
    <citation type="submission" date="2022-07" db="EMBL/GenBank/DDBJ databases">
        <title>Phylogenomic reconstructions and comparative analyses of Kickxellomycotina fungi.</title>
        <authorList>
            <person name="Reynolds N.K."/>
            <person name="Stajich J.E."/>
            <person name="Barry K."/>
            <person name="Grigoriev I.V."/>
            <person name="Crous P."/>
            <person name="Smith M.E."/>
        </authorList>
    </citation>
    <scope>NUCLEOTIDE SEQUENCE</scope>
    <source>
        <strain evidence="9">NBRC 105413</strain>
    </source>
</reference>
<keyword evidence="3 5" id="KW-0493">Microtubule</keyword>
<keyword evidence="10" id="KW-1185">Reference proteome</keyword>
<dbReference type="GO" id="GO:0000930">
    <property type="term" value="C:gamma-tubulin complex"/>
    <property type="evidence" value="ECO:0007669"/>
    <property type="project" value="TreeGrafter"/>
</dbReference>
<keyword evidence="2 5" id="KW-0963">Cytoplasm</keyword>
<dbReference type="GO" id="GO:0031122">
    <property type="term" value="P:cytoplasmic microtubule organization"/>
    <property type="evidence" value="ECO:0007669"/>
    <property type="project" value="TreeGrafter"/>
</dbReference>
<evidence type="ECO:0000313" key="10">
    <source>
        <dbReference type="Proteomes" id="UP001145021"/>
    </source>
</evidence>
<dbReference type="InterPro" id="IPR007259">
    <property type="entry name" value="GCP"/>
</dbReference>
<gene>
    <name evidence="9" type="primary">alp4</name>
    <name evidence="9" type="ORF">LPJ64_001291</name>
</gene>
<dbReference type="PANTHER" id="PTHR19302:SF13">
    <property type="entry name" value="GAMMA-TUBULIN COMPLEX COMPONENT 2"/>
    <property type="match status" value="1"/>
</dbReference>
<evidence type="ECO:0000256" key="3">
    <source>
        <dbReference type="ARBA" id="ARBA00022701"/>
    </source>
</evidence>
<feature type="region of interest" description="Disordered" evidence="6">
    <location>
        <begin position="45"/>
        <end position="72"/>
    </location>
</feature>
<dbReference type="PANTHER" id="PTHR19302">
    <property type="entry name" value="GAMMA TUBULIN COMPLEX PROTEIN"/>
    <property type="match status" value="1"/>
</dbReference>
<sequence length="969" mass="110089">MALQDYEYGDDFVEVKRVSYAANPYGSSDLDLDKAYAQPAIRRLKRDRAESVSFSPQDTYGEPTHSEADDSLDEPAYFNNKYHQFESSFRNPRGRERASLPTRMWDMHSTLEAQRLEDNPQDSYDDGIQMQPLHEDLQEVAVMEDLLSLLMGFNGRYLSFNQSLHPKAWRMDIDARTGVIIPGWISPTLQSMVEKIIPLVLMHKRVKYFTTTYSQRQAGVVNQALCAAIVSLIKDFYSHITTLENLVRLSTKSEPYTLPKMWQHLYPKTQTFERLVHLVDDIQKVDLPRPKQHSSASKLGNIEGGFATAADDMSNSRSAEGAEIAEDGMPESEHEDTEEDEDDDEEYEHFPEERFVVRGGYTLNIISDMIRLRGGDPSSRQLYEYLLTKASVPFMQMLSHWLNTGELEDNKSDMIGEFMVCKDGDSVTGRTFIDADGAEDFGGKSIMPNTDSLCYMSIAERTPAFLRPYADKIVRTGEYLNMLRVYGVDMRTLVIKPTECVDSDDMMDRSSDVSMTNARALQLSESSPNGLLNPQMLMREIDQAYQRANRALLDILFKDGKVMDYLSAVKRYMLFEKSDFLTHFLDLAKDETGRQQRDMSASRLQSFLDLALLNPASVSHDDPLKDIVKVTLDTVELVDALRMINTANSSDHASFSSTSLHRLSRDAALTPTMSAKSGATSASFLGMSLLSDDFLSGNMFVGLQLQIPFPIDIVLDKVSMKKYKVLNRLLMALKQTEQNLVASWLTSLQFEDQRVEVPTAGRDQALDQKSASSAKIEGLRRKVLINMNTMRHRILVCIQQMMHYYFWDVIEPQWEKMTELMRKSKTVDELCSIHTQHLDTILRKCGLNATKLPKVIVKLLERSNKFILLVNTIVSKPTLFRIANTASEKNTVAGRLLTEINKDSLSPEAQHHTLSSFSESLVKYNIDWLHQLNTVVRALNHYARKYDESYLTLAVRLDCNQGDESGQGN</sequence>
<dbReference type="GO" id="GO:0051321">
    <property type="term" value="P:meiotic cell cycle"/>
    <property type="evidence" value="ECO:0007669"/>
    <property type="project" value="TreeGrafter"/>
</dbReference>
<dbReference type="GO" id="GO:0007020">
    <property type="term" value="P:microtubule nucleation"/>
    <property type="evidence" value="ECO:0007669"/>
    <property type="project" value="InterPro"/>
</dbReference>
<dbReference type="GO" id="GO:0005816">
    <property type="term" value="C:spindle pole body"/>
    <property type="evidence" value="ECO:0007669"/>
    <property type="project" value="UniProtKB-ARBA"/>
</dbReference>
<dbReference type="Proteomes" id="UP001145021">
    <property type="component" value="Unassembled WGS sequence"/>
</dbReference>
<evidence type="ECO:0000256" key="4">
    <source>
        <dbReference type="ARBA" id="ARBA00023212"/>
    </source>
</evidence>
<dbReference type="GO" id="GO:0051011">
    <property type="term" value="F:microtubule minus-end binding"/>
    <property type="evidence" value="ECO:0007669"/>
    <property type="project" value="TreeGrafter"/>
</dbReference>
<dbReference type="EMBL" id="JANBOH010000033">
    <property type="protein sequence ID" value="KAJ1647310.1"/>
    <property type="molecule type" value="Genomic_DNA"/>
</dbReference>
<protein>
    <recommendedName>
        <fullName evidence="5">Spindle pole body component</fullName>
    </recommendedName>
</protein>
<comment type="caution">
    <text evidence="9">The sequence shown here is derived from an EMBL/GenBank/DDBJ whole genome shotgun (WGS) entry which is preliminary data.</text>
</comment>
<dbReference type="Pfam" id="PF17681">
    <property type="entry name" value="GCP_N_terminal"/>
    <property type="match status" value="1"/>
</dbReference>
<dbReference type="Gene3D" id="1.20.120.1900">
    <property type="entry name" value="Gamma-tubulin complex, C-terminal domain"/>
    <property type="match status" value="1"/>
</dbReference>
<dbReference type="GO" id="GO:0043015">
    <property type="term" value="F:gamma-tubulin binding"/>
    <property type="evidence" value="ECO:0007669"/>
    <property type="project" value="InterPro"/>
</dbReference>
<proteinExistence type="inferred from homology"/>
<name>A0A9W7XPA0_9FUNG</name>
<dbReference type="GO" id="GO:0000922">
    <property type="term" value="C:spindle pole"/>
    <property type="evidence" value="ECO:0007669"/>
    <property type="project" value="InterPro"/>
</dbReference>
<dbReference type="InterPro" id="IPR040457">
    <property type="entry name" value="GCP_C"/>
</dbReference>
<dbReference type="AlphaFoldDB" id="A0A9W7XPA0"/>
<dbReference type="GO" id="GO:0005874">
    <property type="term" value="C:microtubule"/>
    <property type="evidence" value="ECO:0007669"/>
    <property type="project" value="UniProtKB-KW"/>
</dbReference>
<dbReference type="GO" id="GO:0051225">
    <property type="term" value="P:spindle assembly"/>
    <property type="evidence" value="ECO:0007669"/>
    <property type="project" value="TreeGrafter"/>
</dbReference>
<comment type="similarity">
    <text evidence="1 5">Belongs to the TUBGCP family.</text>
</comment>
<organism evidence="9 10">
    <name type="scientific">Coemansia asiatica</name>
    <dbReference type="NCBI Taxonomy" id="1052880"/>
    <lineage>
        <taxon>Eukaryota</taxon>
        <taxon>Fungi</taxon>
        <taxon>Fungi incertae sedis</taxon>
        <taxon>Zoopagomycota</taxon>
        <taxon>Kickxellomycotina</taxon>
        <taxon>Kickxellomycetes</taxon>
        <taxon>Kickxellales</taxon>
        <taxon>Kickxellaceae</taxon>
        <taxon>Coemansia</taxon>
    </lineage>
</organism>
<evidence type="ECO:0000259" key="7">
    <source>
        <dbReference type="Pfam" id="PF04130"/>
    </source>
</evidence>
<feature type="compositionally biased region" description="Acidic residues" evidence="6">
    <location>
        <begin position="323"/>
        <end position="347"/>
    </location>
</feature>
<feature type="domain" description="Gamma tubulin complex component C-terminal" evidence="7">
    <location>
        <begin position="563"/>
        <end position="961"/>
    </location>
</feature>
<evidence type="ECO:0000313" key="9">
    <source>
        <dbReference type="EMBL" id="KAJ1647310.1"/>
    </source>
</evidence>
<dbReference type="InterPro" id="IPR041470">
    <property type="entry name" value="GCP_N"/>
</dbReference>
<evidence type="ECO:0000256" key="1">
    <source>
        <dbReference type="ARBA" id="ARBA00010337"/>
    </source>
</evidence>
<evidence type="ECO:0000259" key="8">
    <source>
        <dbReference type="Pfam" id="PF17681"/>
    </source>
</evidence>
<dbReference type="InterPro" id="IPR042241">
    <property type="entry name" value="GCP_C_sf"/>
</dbReference>
<evidence type="ECO:0000256" key="6">
    <source>
        <dbReference type="SAM" id="MobiDB-lite"/>
    </source>
</evidence>
<evidence type="ECO:0000256" key="5">
    <source>
        <dbReference type="RuleBase" id="RU363050"/>
    </source>
</evidence>
<keyword evidence="4 5" id="KW-0206">Cytoskeleton</keyword>
<evidence type="ECO:0000256" key="2">
    <source>
        <dbReference type="ARBA" id="ARBA00022490"/>
    </source>
</evidence>
<feature type="domain" description="Gamma tubulin complex component protein N-terminal" evidence="8">
    <location>
        <begin position="144"/>
        <end position="558"/>
    </location>
</feature>
<dbReference type="Pfam" id="PF04130">
    <property type="entry name" value="GCP_C_terminal"/>
    <property type="match status" value="1"/>
</dbReference>
<accession>A0A9W7XPA0</accession>
<comment type="subcellular location">
    <subcellularLocation>
        <location evidence="5">Cytoplasm</location>
        <location evidence="5">Cytoskeleton</location>
        <location evidence="5">Microtubule organizing center</location>
    </subcellularLocation>
</comment>